<dbReference type="SUPFAM" id="SSF103025">
    <property type="entry name" value="Folate-binding domain"/>
    <property type="match status" value="1"/>
</dbReference>
<name>A0A160TQX7_9ZZZZ</name>
<dbReference type="EMBL" id="CZRL01000073">
    <property type="protein sequence ID" value="CUS51919.1"/>
    <property type="molecule type" value="Genomic_DNA"/>
</dbReference>
<sequence length="186" mass="19644">MADRASSLAGHYPRGRHGLDGQAGVILCDVPDLLLQQVSAWPETLAQVGAEVAQTVGLATAPGPGQASAGSAGTLLRVEPLKWWLYGTTLVDISPDVGCLLDLSHARTHVRVSGPDAATCLNRHLPVDLRDGACPVGSVVSTALHHVAVALWRSEHGFELFLPRGFALSCWEVLLETAEQFGVEVV</sequence>
<protein>
    <submittedName>
        <fullName evidence="1">Sarcosine oxidase gamma subunit</fullName>
    </submittedName>
</protein>
<evidence type="ECO:0000313" key="1">
    <source>
        <dbReference type="EMBL" id="CUS51919.1"/>
    </source>
</evidence>
<proteinExistence type="predicted"/>
<reference evidence="1" key="1">
    <citation type="submission" date="2015-10" db="EMBL/GenBank/DDBJ databases">
        <authorList>
            <person name="Gilbert D.G."/>
        </authorList>
    </citation>
    <scope>NUCLEOTIDE SEQUENCE</scope>
</reference>
<organism evidence="1">
    <name type="scientific">hydrothermal vent metagenome</name>
    <dbReference type="NCBI Taxonomy" id="652676"/>
    <lineage>
        <taxon>unclassified sequences</taxon>
        <taxon>metagenomes</taxon>
        <taxon>ecological metagenomes</taxon>
    </lineage>
</organism>
<gene>
    <name evidence="1" type="ORF">MGWOODY_XGa264</name>
</gene>
<accession>A0A160TQX7</accession>
<dbReference type="InterPro" id="IPR027266">
    <property type="entry name" value="TrmE/GcvT-like"/>
</dbReference>
<dbReference type="Gene3D" id="3.30.1360.120">
    <property type="entry name" value="Probable tRNA modification gtpase trme, domain 1"/>
    <property type="match status" value="1"/>
</dbReference>
<dbReference type="AlphaFoldDB" id="A0A160TQX7"/>